<keyword evidence="5" id="KW-0378">Hydrolase</keyword>
<evidence type="ECO:0000256" key="3">
    <source>
        <dbReference type="ARBA" id="ARBA00022722"/>
    </source>
</evidence>
<dbReference type="AlphaFoldDB" id="V9H055"/>
<reference evidence="8" key="1">
    <citation type="journal article" date="1997" name="J. Gen. Virol.">
        <title>Spliced human endogenous retroviral HERV-H env transcripts in T-cell leukaemia cell lines and normal leukocytes: alternative splicing pattern of HERV-H transcripts.</title>
        <authorList>
            <person name="Lindeskog M."/>
            <person name="Blomberg J."/>
        </authorList>
    </citation>
    <scope>NUCLEOTIDE SEQUENCE</scope>
</reference>
<dbReference type="GO" id="GO:0004519">
    <property type="term" value="F:endonuclease activity"/>
    <property type="evidence" value="ECO:0007669"/>
    <property type="project" value="UniProtKB-KW"/>
</dbReference>
<dbReference type="InterPro" id="IPR040643">
    <property type="entry name" value="MLVIN_C"/>
</dbReference>
<keyword evidence="4" id="KW-0255">Endonuclease</keyword>
<dbReference type="PeptideAtlas" id="V9H055"/>
<keyword evidence="8" id="KW-0261">Viral envelope protein</keyword>
<evidence type="ECO:0000259" key="7">
    <source>
        <dbReference type="Pfam" id="PF18697"/>
    </source>
</evidence>
<dbReference type="EMBL" id="U88895">
    <property type="protein sequence ID" value="AAC51798.1"/>
    <property type="molecule type" value="mRNA"/>
</dbReference>
<dbReference type="GO" id="GO:0016779">
    <property type="term" value="F:nucleotidyltransferase activity"/>
    <property type="evidence" value="ECO:0007669"/>
    <property type="project" value="UniProtKB-KW"/>
</dbReference>
<protein>
    <submittedName>
        <fullName evidence="8">Endogenous retrovirus H D1 leader region/integrase-derived ORF1, ORF2, and putative envelope protein mRNA</fullName>
    </submittedName>
</protein>
<keyword evidence="3" id="KW-0540">Nuclease</keyword>
<proteinExistence type="evidence at transcript level"/>
<feature type="domain" description="Murine leukemia virus integrase C-terminal" evidence="7">
    <location>
        <begin position="30"/>
        <end position="76"/>
    </location>
</feature>
<feature type="compositionally biased region" description="Low complexity" evidence="6">
    <location>
        <begin position="79"/>
        <end position="93"/>
    </location>
</feature>
<evidence type="ECO:0000256" key="4">
    <source>
        <dbReference type="ARBA" id="ARBA00022759"/>
    </source>
</evidence>
<keyword evidence="1" id="KW-0808">Transferase</keyword>
<evidence type="ECO:0000256" key="1">
    <source>
        <dbReference type="ARBA" id="ARBA00022679"/>
    </source>
</evidence>
<accession>V9H055</accession>
<organism evidence="8">
    <name type="scientific">Homo sapiens</name>
    <name type="common">Human</name>
    <dbReference type="NCBI Taxonomy" id="9606"/>
    <lineage>
        <taxon>Eukaryota</taxon>
        <taxon>Metazoa</taxon>
        <taxon>Chordata</taxon>
        <taxon>Craniata</taxon>
        <taxon>Vertebrata</taxon>
        <taxon>Euteleostomi</taxon>
        <taxon>Mammalia</taxon>
        <taxon>Eutheria</taxon>
        <taxon>Euarchontoglires</taxon>
        <taxon>Primates</taxon>
        <taxon>Haplorrhini</taxon>
        <taxon>Catarrhini</taxon>
        <taxon>Hominidae</taxon>
        <taxon>Homo</taxon>
    </lineage>
</organism>
<feature type="region of interest" description="Disordered" evidence="6">
    <location>
        <begin position="1"/>
        <end position="25"/>
    </location>
</feature>
<evidence type="ECO:0000256" key="2">
    <source>
        <dbReference type="ARBA" id="ARBA00022695"/>
    </source>
</evidence>
<feature type="region of interest" description="Disordered" evidence="6">
    <location>
        <begin position="78"/>
        <end position="110"/>
    </location>
</feature>
<name>V9H055_HUMAN</name>
<evidence type="ECO:0000256" key="5">
    <source>
        <dbReference type="ARBA" id="ARBA00022801"/>
    </source>
</evidence>
<keyword evidence="8" id="KW-0946">Virion</keyword>
<dbReference type="GO" id="GO:0016787">
    <property type="term" value="F:hydrolase activity"/>
    <property type="evidence" value="ECO:0007669"/>
    <property type="project" value="UniProtKB-KW"/>
</dbReference>
<keyword evidence="2" id="KW-0548">Nucleotidyltransferase</keyword>
<sequence length="110" mass="12475">MTSGPQTDQPKKHLTNFKSDPQPYEDNLAGRSVLVKNLTPQTLQPRWTGPYLVIYSTLTAVRLQDPPHWVHRSRIKLCPSDSQPNPSSSSWKSQVLSPTSLKHTRISEEQ</sequence>
<dbReference type="Gene3D" id="2.30.30.850">
    <property type="match status" value="1"/>
</dbReference>
<evidence type="ECO:0000256" key="6">
    <source>
        <dbReference type="SAM" id="MobiDB-lite"/>
    </source>
</evidence>
<dbReference type="Pfam" id="PF18697">
    <property type="entry name" value="MLVIN_C"/>
    <property type="match status" value="1"/>
</dbReference>
<evidence type="ECO:0000313" key="8">
    <source>
        <dbReference type="EMBL" id="AAC51798.1"/>
    </source>
</evidence>